<proteinExistence type="predicted"/>
<dbReference type="InterPro" id="IPR051783">
    <property type="entry name" value="NAD(P)-dependent_oxidoreduct"/>
</dbReference>
<dbReference type="GO" id="GO:0004029">
    <property type="term" value="F:aldehyde dehydrogenase (NAD+) activity"/>
    <property type="evidence" value="ECO:0007669"/>
    <property type="project" value="TreeGrafter"/>
</dbReference>
<dbReference type="EMBL" id="CP075867">
    <property type="protein sequence ID" value="QYT00226.1"/>
    <property type="molecule type" value="Genomic_DNA"/>
</dbReference>
<accession>A0A8G0LIG9</accession>
<evidence type="ECO:0000313" key="3">
    <source>
        <dbReference type="Proteomes" id="UP000826661"/>
    </source>
</evidence>
<gene>
    <name evidence="2" type="ORF">H0G86_007318</name>
</gene>
<dbReference type="SUPFAM" id="SSF51735">
    <property type="entry name" value="NAD(P)-binding Rossmann-fold domains"/>
    <property type="match status" value="1"/>
</dbReference>
<feature type="domain" description="NAD-dependent epimerase/dehydratase" evidence="1">
    <location>
        <begin position="5"/>
        <end position="83"/>
    </location>
</feature>
<protein>
    <recommendedName>
        <fullName evidence="1">NAD-dependent epimerase/dehydratase domain-containing protein</fullName>
    </recommendedName>
</protein>
<dbReference type="InterPro" id="IPR001509">
    <property type="entry name" value="Epimerase_deHydtase"/>
</dbReference>
<dbReference type="PANTHER" id="PTHR48079">
    <property type="entry name" value="PROTEIN YEEZ"/>
    <property type="match status" value="1"/>
</dbReference>
<dbReference type="Pfam" id="PF01370">
    <property type="entry name" value="Epimerase"/>
    <property type="match status" value="1"/>
</dbReference>
<dbReference type="GO" id="GO:0005737">
    <property type="term" value="C:cytoplasm"/>
    <property type="evidence" value="ECO:0007669"/>
    <property type="project" value="TreeGrafter"/>
</dbReference>
<keyword evidence="3" id="KW-1185">Reference proteome</keyword>
<evidence type="ECO:0000259" key="1">
    <source>
        <dbReference type="Pfam" id="PF01370"/>
    </source>
</evidence>
<organism evidence="2 3">
    <name type="scientific">Trichoderma simmonsii</name>
    <dbReference type="NCBI Taxonomy" id="1491479"/>
    <lineage>
        <taxon>Eukaryota</taxon>
        <taxon>Fungi</taxon>
        <taxon>Dikarya</taxon>
        <taxon>Ascomycota</taxon>
        <taxon>Pezizomycotina</taxon>
        <taxon>Sordariomycetes</taxon>
        <taxon>Hypocreomycetidae</taxon>
        <taxon>Hypocreales</taxon>
        <taxon>Hypocreaceae</taxon>
        <taxon>Trichoderma</taxon>
    </lineage>
</organism>
<reference evidence="2 3" key="1">
    <citation type="journal article" date="2021" name="BMC Genomics">
        <title>Telomere-to-telomere genome assembly of asparaginase-producing Trichoderma simmonsii.</title>
        <authorList>
            <person name="Chung D."/>
            <person name="Kwon Y.M."/>
            <person name="Yang Y."/>
        </authorList>
    </citation>
    <scope>NUCLEOTIDE SEQUENCE [LARGE SCALE GENOMIC DNA]</scope>
    <source>
        <strain evidence="2 3">GH-Sj1</strain>
    </source>
</reference>
<sequence>MAWNILITGAAGYIGGSLVVGLLSSESVKFRPENVHVLVRSEEQVGHFTSLGVNAVQCSLLDEDKITGIVLEKNVDIIIHCASSLDPNLAYPLISALQKRRQTTGKDTYFIHTAGMGAFSKETGWPHGPVKDTDPVFELEKKVPEHDAFPVTRVSVAITEFAQKLNVTSFILFPPLVYGRGTGPYKKLSVQVPGLIRAFIAQKMVYKFDYEGRWPAAHISDVVDYYLLLIDLIIQGKPPQSGEKGYYFAATHYLSWWEISEGLAKSLHARGLVKEPIPAVWPSVELAEKALGFPSPYVQVAFSSSPQGIADKRYAIGWEPKWNAPDFFNIIDDEVQSVLDLDIARASIADFFAKDNVEGSKE</sequence>
<dbReference type="AlphaFoldDB" id="A0A8G0LIG9"/>
<dbReference type="PANTHER" id="PTHR48079:SF6">
    <property type="entry name" value="NAD(P)-BINDING DOMAIN-CONTAINING PROTEIN-RELATED"/>
    <property type="match status" value="1"/>
</dbReference>
<evidence type="ECO:0000313" key="2">
    <source>
        <dbReference type="EMBL" id="QYT00226.1"/>
    </source>
</evidence>
<dbReference type="Proteomes" id="UP000826661">
    <property type="component" value="Chromosome IV"/>
</dbReference>
<dbReference type="Gene3D" id="3.40.50.720">
    <property type="entry name" value="NAD(P)-binding Rossmann-like Domain"/>
    <property type="match status" value="1"/>
</dbReference>
<dbReference type="InterPro" id="IPR036291">
    <property type="entry name" value="NAD(P)-bd_dom_sf"/>
</dbReference>
<name>A0A8G0LIG9_9HYPO</name>